<evidence type="ECO:0000256" key="1">
    <source>
        <dbReference type="ARBA" id="ARBA00022676"/>
    </source>
</evidence>
<keyword evidence="2 4" id="KW-0808">Transferase</keyword>
<accession>A0A380NFP0</accession>
<dbReference type="CDD" id="cd00761">
    <property type="entry name" value="Glyco_tranf_GTA_type"/>
    <property type="match status" value="1"/>
</dbReference>
<dbReference type="PANTHER" id="PTHR22916:SF51">
    <property type="entry name" value="GLYCOSYLTRANSFERASE EPSH-RELATED"/>
    <property type="match status" value="1"/>
</dbReference>
<dbReference type="RefSeq" id="WP_115309353.1">
    <property type="nucleotide sequence ID" value="NZ_UHIO01000001.1"/>
</dbReference>
<dbReference type="GO" id="GO:0050501">
    <property type="term" value="F:hyaluronan synthase activity"/>
    <property type="evidence" value="ECO:0007669"/>
    <property type="project" value="UniProtKB-EC"/>
</dbReference>
<keyword evidence="5" id="KW-1185">Reference proteome</keyword>
<evidence type="ECO:0000259" key="3">
    <source>
        <dbReference type="Pfam" id="PF00535"/>
    </source>
</evidence>
<dbReference type="Gene3D" id="3.90.550.10">
    <property type="entry name" value="Spore Coat Polysaccharide Biosynthesis Protein SpsA, Chain A"/>
    <property type="match status" value="1"/>
</dbReference>
<dbReference type="Proteomes" id="UP000255367">
    <property type="component" value="Unassembled WGS sequence"/>
</dbReference>
<dbReference type="SUPFAM" id="SSF53448">
    <property type="entry name" value="Nucleotide-diphospho-sugar transferases"/>
    <property type="match status" value="1"/>
</dbReference>
<keyword evidence="1 4" id="KW-0328">Glycosyltransferase</keyword>
<dbReference type="AlphaFoldDB" id="A0A380NFP0"/>
<evidence type="ECO:0000256" key="2">
    <source>
        <dbReference type="ARBA" id="ARBA00022679"/>
    </source>
</evidence>
<evidence type="ECO:0000313" key="5">
    <source>
        <dbReference type="Proteomes" id="UP000255367"/>
    </source>
</evidence>
<dbReference type="PANTHER" id="PTHR22916">
    <property type="entry name" value="GLYCOSYLTRANSFERASE"/>
    <property type="match status" value="1"/>
</dbReference>
<organism evidence="4 5">
    <name type="scientific">Veillonella criceti</name>
    <dbReference type="NCBI Taxonomy" id="103891"/>
    <lineage>
        <taxon>Bacteria</taxon>
        <taxon>Bacillati</taxon>
        <taxon>Bacillota</taxon>
        <taxon>Negativicutes</taxon>
        <taxon>Veillonellales</taxon>
        <taxon>Veillonellaceae</taxon>
        <taxon>Veillonella</taxon>
    </lineage>
</organism>
<dbReference type="EC" id="2.4.1.212" evidence="4"/>
<gene>
    <name evidence="4" type="primary">hyaD_2</name>
    <name evidence="4" type="ORF">NCTC12020_00059</name>
</gene>
<dbReference type="InterPro" id="IPR029044">
    <property type="entry name" value="Nucleotide-diphossugar_trans"/>
</dbReference>
<dbReference type="InterPro" id="IPR001173">
    <property type="entry name" value="Glyco_trans_2-like"/>
</dbReference>
<sequence length="322" mass="37376">MKKISVIVPVYKVEKYIHECVDSILNQTYKNLEVILVDDGSPDNCGKICDEYAIKDKRVKVIHKKNGGLSDARNAGIEEAKGEVISFIDSDDYIDASMFSNMIEYLEDNDLDMVCADTFIVRGNRKRYKLHYNKNIIYDGIIALNKILSGRIDNSACNKIYKREIIADIRFPIGRKYEDVATIYKYVFNAKRVGYLSQAVYYYRKISTSITGSSFNSQSRYDCFIGYRERLEFAKLHQLDCIHDCELLALETALSTLTVFYALGEHESSERYREVISFIESHLNIKLVDRLRKKHKLLLWSFKNFKPLHKIYAKLSSLSKRI</sequence>
<dbReference type="Pfam" id="PF00535">
    <property type="entry name" value="Glycos_transf_2"/>
    <property type="match status" value="1"/>
</dbReference>
<name>A0A380NFP0_9FIRM</name>
<reference evidence="4 5" key="1">
    <citation type="submission" date="2018-06" db="EMBL/GenBank/DDBJ databases">
        <authorList>
            <consortium name="Pathogen Informatics"/>
            <person name="Doyle S."/>
        </authorList>
    </citation>
    <scope>NUCLEOTIDE SEQUENCE [LARGE SCALE GENOMIC DNA]</scope>
    <source>
        <strain evidence="4 5">NCTC12020</strain>
    </source>
</reference>
<dbReference type="EMBL" id="UHIO01000001">
    <property type="protein sequence ID" value="SUP39463.1"/>
    <property type="molecule type" value="Genomic_DNA"/>
</dbReference>
<protein>
    <submittedName>
        <fullName evidence="4">Hyaluronan synthase</fullName>
        <ecNumber evidence="4">2.4.1.212</ecNumber>
    </submittedName>
</protein>
<dbReference type="OrthoDB" id="396512at2"/>
<feature type="domain" description="Glycosyltransferase 2-like" evidence="3">
    <location>
        <begin position="5"/>
        <end position="169"/>
    </location>
</feature>
<evidence type="ECO:0000313" key="4">
    <source>
        <dbReference type="EMBL" id="SUP39463.1"/>
    </source>
</evidence>
<proteinExistence type="predicted"/>